<gene>
    <name evidence="1" type="ORF">ACFOGP_22580</name>
</gene>
<proteinExistence type="predicted"/>
<dbReference type="InterPro" id="IPR029032">
    <property type="entry name" value="AhpD-like"/>
</dbReference>
<name>A0ABV7GZ98_9RHOB</name>
<dbReference type="SUPFAM" id="SSF69118">
    <property type="entry name" value="AhpD-like"/>
    <property type="match status" value="1"/>
</dbReference>
<evidence type="ECO:0000313" key="1">
    <source>
        <dbReference type="EMBL" id="MFC3145525.1"/>
    </source>
</evidence>
<protein>
    <submittedName>
        <fullName evidence="1">CMD domain protein</fullName>
    </submittedName>
</protein>
<evidence type="ECO:0000313" key="2">
    <source>
        <dbReference type="Proteomes" id="UP001595632"/>
    </source>
</evidence>
<dbReference type="NCBIfam" id="TIGR04029">
    <property type="entry name" value="CMD_Avi_7170"/>
    <property type="match status" value="1"/>
</dbReference>
<reference evidence="2" key="1">
    <citation type="journal article" date="2019" name="Int. J. Syst. Evol. Microbiol.">
        <title>The Global Catalogue of Microorganisms (GCM) 10K type strain sequencing project: providing services to taxonomists for standard genome sequencing and annotation.</title>
        <authorList>
            <consortium name="The Broad Institute Genomics Platform"/>
            <consortium name="The Broad Institute Genome Sequencing Center for Infectious Disease"/>
            <person name="Wu L."/>
            <person name="Ma J."/>
        </authorList>
    </citation>
    <scope>NUCLEOTIDE SEQUENCE [LARGE SCALE GENOMIC DNA]</scope>
    <source>
        <strain evidence="2">KCTC 52366</strain>
    </source>
</reference>
<dbReference type="RefSeq" id="WP_275632480.1">
    <property type="nucleotide sequence ID" value="NZ_JARGYD010000003.1"/>
</dbReference>
<dbReference type="Gene3D" id="1.20.1290.10">
    <property type="entry name" value="AhpD-like"/>
    <property type="match status" value="1"/>
</dbReference>
<dbReference type="Proteomes" id="UP001595632">
    <property type="component" value="Unassembled WGS sequence"/>
</dbReference>
<accession>A0ABV7GZ98</accession>
<keyword evidence="2" id="KW-1185">Reference proteome</keyword>
<dbReference type="InterPro" id="IPR023982">
    <property type="entry name" value="CHP04029_CMD-like"/>
</dbReference>
<organism evidence="1 2">
    <name type="scientific">Psychromarinibacter halotolerans</name>
    <dbReference type="NCBI Taxonomy" id="1775175"/>
    <lineage>
        <taxon>Bacteria</taxon>
        <taxon>Pseudomonadati</taxon>
        <taxon>Pseudomonadota</taxon>
        <taxon>Alphaproteobacteria</taxon>
        <taxon>Rhodobacterales</taxon>
        <taxon>Paracoccaceae</taxon>
        <taxon>Psychromarinibacter</taxon>
    </lineage>
</organism>
<comment type="caution">
    <text evidence="1">The sequence shown here is derived from an EMBL/GenBank/DDBJ whole genome shotgun (WGS) entry which is preliminary data.</text>
</comment>
<sequence>MTDVIDMLAGLPSDADLRAARPTARESAQKSHEALFVTVRDGLMPVGERLAVACFVAGLHGDAPAMEMYAGLLAESDAAGLSDAIAAAVKAGRTEGPYGAFPEGPLSVEDTPGMTFTADADALGARLAAAFDHAHLLVFHPRDAGRDAIVALTEAGWNATDIVTLSQLISFLSFQIRAGAGLRVLAATR</sequence>
<dbReference type="EMBL" id="JBHRTB010000010">
    <property type="protein sequence ID" value="MFC3145525.1"/>
    <property type="molecule type" value="Genomic_DNA"/>
</dbReference>